<dbReference type="EC" id="3.2.1.52" evidence="3"/>
<comment type="caution">
    <text evidence="7">The sequence shown here is derived from an EMBL/GenBank/DDBJ whole genome shotgun (WGS) entry which is preliminary data.</text>
</comment>
<dbReference type="InterPro" id="IPR001764">
    <property type="entry name" value="Glyco_hydro_3_N"/>
</dbReference>
<dbReference type="InterPro" id="IPR050226">
    <property type="entry name" value="NagZ_Beta-hexosaminidase"/>
</dbReference>
<gene>
    <name evidence="7" type="primary">nagZ</name>
    <name evidence="7" type="ORF">E4P82_14955</name>
</gene>
<dbReference type="SUPFAM" id="SSF51445">
    <property type="entry name" value="(Trans)glycosidases"/>
    <property type="match status" value="1"/>
</dbReference>
<dbReference type="EMBL" id="SPMZ01000047">
    <property type="protein sequence ID" value="NMQ20382.1"/>
    <property type="molecule type" value="Genomic_DNA"/>
</dbReference>
<keyword evidence="5 7" id="KW-0326">Glycosidase</keyword>
<evidence type="ECO:0000256" key="5">
    <source>
        <dbReference type="ARBA" id="ARBA00023295"/>
    </source>
</evidence>
<dbReference type="Proteomes" id="UP000760480">
    <property type="component" value="Unassembled WGS sequence"/>
</dbReference>
<evidence type="ECO:0000259" key="6">
    <source>
        <dbReference type="Pfam" id="PF00933"/>
    </source>
</evidence>
<keyword evidence="4 7" id="KW-0378">Hydrolase</keyword>
<evidence type="ECO:0000313" key="8">
    <source>
        <dbReference type="Proteomes" id="UP000760480"/>
    </source>
</evidence>
<evidence type="ECO:0000256" key="3">
    <source>
        <dbReference type="ARBA" id="ARBA00012663"/>
    </source>
</evidence>
<comment type="catalytic activity">
    <reaction evidence="1">
        <text>Hydrolysis of terminal non-reducing N-acetyl-D-hexosamine residues in N-acetyl-beta-D-hexosaminides.</text>
        <dbReference type="EC" id="3.2.1.52"/>
    </reaction>
</comment>
<evidence type="ECO:0000256" key="1">
    <source>
        <dbReference type="ARBA" id="ARBA00001231"/>
    </source>
</evidence>
<name>A0ABX1TLU4_9GAMM</name>
<accession>A0ABX1TLU4</accession>
<reference evidence="7 8" key="1">
    <citation type="submission" date="2019-03" db="EMBL/GenBank/DDBJ databases">
        <title>Metabolic reconstructions from genomes of highly enriched 'Candidatus Accumulibacter' and 'Candidatus Competibacter' bioreactor populations.</title>
        <authorList>
            <person name="Annavajhala M.K."/>
            <person name="Welles L."/>
            <person name="Abbas B."/>
            <person name="Sorokin D."/>
            <person name="Park H."/>
            <person name="Van Loosdrecht M."/>
            <person name="Chandran K."/>
        </authorList>
    </citation>
    <scope>NUCLEOTIDE SEQUENCE [LARGE SCALE GENOMIC DNA]</scope>
    <source>
        <strain evidence="7 8">SBR_G</strain>
    </source>
</reference>
<keyword evidence="8" id="KW-1185">Reference proteome</keyword>
<dbReference type="Gene3D" id="3.20.20.300">
    <property type="entry name" value="Glycoside hydrolase, family 3, N-terminal domain"/>
    <property type="match status" value="1"/>
</dbReference>
<sequence>MALGPVMLGLDGLELSAEEREMLCHPRVGGVILFARNYRSPEQVAALTAAIHALRQPRLLVAVDHEGGRVQRFRDGFTRLPPVRRLGEIYDRDRMRAKQLARVTGWLMAAELRAVGVDLSFAPVLDLDYGISGVIGDRAFHRDPEAVADLAHAYVSGMQKAGMEAVGKHFPGHGGIAADSHLELPVDPRAYADLEHADLLAFERMIHYGLAAIMPAHVLYPQVDDRPFGRAGCETSCGDVWN</sequence>
<evidence type="ECO:0000313" key="7">
    <source>
        <dbReference type="EMBL" id="NMQ20382.1"/>
    </source>
</evidence>
<feature type="non-terminal residue" evidence="7">
    <location>
        <position position="242"/>
    </location>
</feature>
<dbReference type="NCBIfam" id="NF003740">
    <property type="entry name" value="PRK05337.1"/>
    <property type="match status" value="1"/>
</dbReference>
<comment type="similarity">
    <text evidence="2">Belongs to the glycosyl hydrolase 3 family.</text>
</comment>
<feature type="domain" description="Glycoside hydrolase family 3 N-terminal" evidence="6">
    <location>
        <begin position="14"/>
        <end position="227"/>
    </location>
</feature>
<protein>
    <recommendedName>
        <fullName evidence="3">beta-N-acetylhexosaminidase</fullName>
        <ecNumber evidence="3">3.2.1.52</ecNumber>
    </recommendedName>
</protein>
<dbReference type="GO" id="GO:0004563">
    <property type="term" value="F:beta-N-acetylhexosaminidase activity"/>
    <property type="evidence" value="ECO:0007669"/>
    <property type="project" value="UniProtKB-EC"/>
</dbReference>
<dbReference type="Pfam" id="PF00933">
    <property type="entry name" value="Glyco_hydro_3"/>
    <property type="match status" value="1"/>
</dbReference>
<evidence type="ECO:0000256" key="4">
    <source>
        <dbReference type="ARBA" id="ARBA00022801"/>
    </source>
</evidence>
<proteinExistence type="inferred from homology"/>
<dbReference type="PANTHER" id="PTHR30480:SF13">
    <property type="entry name" value="BETA-HEXOSAMINIDASE"/>
    <property type="match status" value="1"/>
</dbReference>
<evidence type="ECO:0000256" key="2">
    <source>
        <dbReference type="ARBA" id="ARBA00005336"/>
    </source>
</evidence>
<dbReference type="RefSeq" id="WP_169249654.1">
    <property type="nucleotide sequence ID" value="NZ_SPMZ01000047.1"/>
</dbReference>
<dbReference type="PANTHER" id="PTHR30480">
    <property type="entry name" value="BETA-HEXOSAMINIDASE-RELATED"/>
    <property type="match status" value="1"/>
</dbReference>
<organism evidence="7 8">
    <name type="scientific">Candidatus Competibacter phosphatis</name>
    <dbReference type="NCBI Taxonomy" id="221280"/>
    <lineage>
        <taxon>Bacteria</taxon>
        <taxon>Pseudomonadati</taxon>
        <taxon>Pseudomonadota</taxon>
        <taxon>Gammaproteobacteria</taxon>
        <taxon>Candidatus Competibacteraceae</taxon>
        <taxon>Candidatus Competibacter</taxon>
    </lineage>
</organism>
<dbReference type="InterPro" id="IPR036962">
    <property type="entry name" value="Glyco_hydro_3_N_sf"/>
</dbReference>
<dbReference type="InterPro" id="IPR017853">
    <property type="entry name" value="GH"/>
</dbReference>